<dbReference type="Gene3D" id="3.10.105.10">
    <property type="entry name" value="Dipeptide-binding Protein, Domain 3"/>
    <property type="match status" value="1"/>
</dbReference>
<evidence type="ECO:0000313" key="2">
    <source>
        <dbReference type="Proteomes" id="UP000199494"/>
    </source>
</evidence>
<dbReference type="InterPro" id="IPR000914">
    <property type="entry name" value="SBP_5_dom"/>
</dbReference>
<reference evidence="1 2" key="1">
    <citation type="submission" date="2016-10" db="EMBL/GenBank/DDBJ databases">
        <authorList>
            <person name="de Groot N.N."/>
        </authorList>
    </citation>
    <scope>NUCLEOTIDE SEQUENCE [LARGE SCALE GENOMIC DNA]</scope>
    <source>
        <strain evidence="1 2">CGMCC 4.5506</strain>
    </source>
</reference>
<sequence>MHRRQFILGTAALAAALVAAGCSAPSAENTGKAGTLRYAAVGSPATASHDPHGGLGNESDAMRFALLYDVLTVPGEQGTEPRLATSWTPDESLTNWRIELRDDATFTDGEPVTAADVLFSLRRMHEKAAENYGRMGMFDLAASEAKGEHTLRLITRTPFAEVGQALESATFIVPEGSEDFSEPVTGSGPFRMDSGDAEAAVLARNDDWWGPRPPLERIEIRAIADPQARADAVASGQADVAGSVNPAAARTAEQEGLRVVHRQGVTVYPLVMRLDSEPFDDERVREAVKLAVDREQLLDTVFLGQGTLAGDLLTPADPTAPEPPERTRDLDRARELLTEAGYGDGLDLTLKTTTAYPGMDDAATLIAGQLEPAGVNITVDVVPQDTYWTEVYAQEAFYVSYLGGISFLDVARVALLPDSPTNETAWGGGGWAERFDEAMAEKDEPKRAELLGALQRELAEDGGYVVWAAGDGLDLARPGVSGLPTGPGFQRLFIDQVRVDSR</sequence>
<dbReference type="InterPro" id="IPR006311">
    <property type="entry name" value="TAT_signal"/>
</dbReference>
<dbReference type="OrthoDB" id="9046151at2"/>
<dbReference type="PANTHER" id="PTHR30290">
    <property type="entry name" value="PERIPLASMIC BINDING COMPONENT OF ABC TRANSPORTER"/>
    <property type="match status" value="1"/>
</dbReference>
<proteinExistence type="predicted"/>
<dbReference type="STRING" id="530584.SAMN05421630_1011016"/>
<protein>
    <submittedName>
        <fullName evidence="1">Peptide/nickel transport system substrate-binding protein</fullName>
    </submittedName>
</protein>
<dbReference type="PIRSF" id="PIRSF002741">
    <property type="entry name" value="MppA"/>
    <property type="match status" value="1"/>
</dbReference>
<dbReference type="Proteomes" id="UP000199494">
    <property type="component" value="Unassembled WGS sequence"/>
</dbReference>
<accession>A0A222VPE2</accession>
<dbReference type="SUPFAM" id="SSF53850">
    <property type="entry name" value="Periplasmic binding protein-like II"/>
    <property type="match status" value="1"/>
</dbReference>
<dbReference type="GO" id="GO:0042597">
    <property type="term" value="C:periplasmic space"/>
    <property type="evidence" value="ECO:0007669"/>
    <property type="project" value="UniProtKB-ARBA"/>
</dbReference>
<dbReference type="CDD" id="cd08503">
    <property type="entry name" value="PBP2_NikA_DppA_OppA_like_17"/>
    <property type="match status" value="1"/>
</dbReference>
<dbReference type="InterPro" id="IPR039424">
    <property type="entry name" value="SBP_5"/>
</dbReference>
<dbReference type="Gene3D" id="3.40.190.10">
    <property type="entry name" value="Periplasmic binding protein-like II"/>
    <property type="match status" value="1"/>
</dbReference>
<dbReference type="RefSeq" id="WP_091797655.1">
    <property type="nucleotide sequence ID" value="NZ_CP016353.1"/>
</dbReference>
<keyword evidence="2" id="KW-1185">Reference proteome</keyword>
<dbReference type="PROSITE" id="PS51257">
    <property type="entry name" value="PROKAR_LIPOPROTEIN"/>
    <property type="match status" value="1"/>
</dbReference>
<dbReference type="GO" id="GO:1904680">
    <property type="term" value="F:peptide transmembrane transporter activity"/>
    <property type="evidence" value="ECO:0007669"/>
    <property type="project" value="TreeGrafter"/>
</dbReference>
<dbReference type="GO" id="GO:0015833">
    <property type="term" value="P:peptide transport"/>
    <property type="evidence" value="ECO:0007669"/>
    <property type="project" value="TreeGrafter"/>
</dbReference>
<dbReference type="PROSITE" id="PS51318">
    <property type="entry name" value="TAT"/>
    <property type="match status" value="1"/>
</dbReference>
<dbReference type="Pfam" id="PF00496">
    <property type="entry name" value="SBP_bac_5"/>
    <property type="match status" value="1"/>
</dbReference>
<gene>
    <name evidence="1" type="ORF">SAMN05421630_1011016</name>
</gene>
<name>A0A222VPE2_9PSEU</name>
<dbReference type="EMBL" id="FMZE01000001">
    <property type="protein sequence ID" value="SDC25783.1"/>
    <property type="molecule type" value="Genomic_DNA"/>
</dbReference>
<dbReference type="AlphaFoldDB" id="A0A222VPE2"/>
<dbReference type="GO" id="GO:0043190">
    <property type="term" value="C:ATP-binding cassette (ABC) transporter complex"/>
    <property type="evidence" value="ECO:0007669"/>
    <property type="project" value="InterPro"/>
</dbReference>
<organism evidence="1 2">
    <name type="scientific">Prauserella marina</name>
    <dbReference type="NCBI Taxonomy" id="530584"/>
    <lineage>
        <taxon>Bacteria</taxon>
        <taxon>Bacillati</taxon>
        <taxon>Actinomycetota</taxon>
        <taxon>Actinomycetes</taxon>
        <taxon>Pseudonocardiales</taxon>
        <taxon>Pseudonocardiaceae</taxon>
        <taxon>Prauserella</taxon>
    </lineage>
</organism>
<evidence type="ECO:0000313" key="1">
    <source>
        <dbReference type="EMBL" id="SDC25783.1"/>
    </source>
</evidence>
<dbReference type="PANTHER" id="PTHR30290:SF65">
    <property type="entry name" value="MONOACYL PHOSPHATIDYLINOSITOL TETRAMANNOSIDE-BINDING PROTEIN LPQW-RELATED"/>
    <property type="match status" value="1"/>
</dbReference>
<dbReference type="KEGG" id="pmad:BAY61_13165"/>
<dbReference type="InterPro" id="IPR030678">
    <property type="entry name" value="Peptide/Ni-bd"/>
</dbReference>